<evidence type="ECO:0000259" key="5">
    <source>
        <dbReference type="SMART" id="SM00709"/>
    </source>
</evidence>
<feature type="domain" description="Zinc finger ZPR1-type" evidence="5">
    <location>
        <begin position="80"/>
        <end position="254"/>
    </location>
</feature>
<keyword evidence="4" id="KW-0862">Zinc</keyword>
<name>A0A2R5GSA8_9STRA</name>
<reference evidence="6 7" key="1">
    <citation type="submission" date="2017-12" db="EMBL/GenBank/DDBJ databases">
        <title>Sequencing, de novo assembly and annotation of complete genome of a new Thraustochytrid species, strain FCC1311.</title>
        <authorList>
            <person name="Sedici K."/>
            <person name="Godart F."/>
            <person name="Aiese Cigliano R."/>
            <person name="Sanseverino W."/>
            <person name="Barakat M."/>
            <person name="Ortet P."/>
            <person name="Marechal E."/>
            <person name="Cagnac O."/>
            <person name="Amato A."/>
        </authorList>
    </citation>
    <scope>NUCLEOTIDE SEQUENCE [LARGE SCALE GENOMIC DNA]</scope>
</reference>
<dbReference type="Proteomes" id="UP000241890">
    <property type="component" value="Unassembled WGS sequence"/>
</dbReference>
<dbReference type="InterPro" id="IPR042451">
    <property type="entry name" value="ZPR1_A/B_dom"/>
</dbReference>
<dbReference type="PANTHER" id="PTHR10876:SF0">
    <property type="entry name" value="ZINC FINGER PROTEIN ZPR1"/>
    <property type="match status" value="1"/>
</dbReference>
<sequence>MEDHPDVDRSEAPSRVDLAQLTPAQLEALAQGEAVEFDAAELENAQAGADASAASGAGAYKVFKDEDNQLELDDVVKLAVSCLECGATADFQRAELNLPRFGRAEIQSFSCSGCGYTYRKVRSVDPIRTADVAPLEPGYGRRIILNVQDESDLSREVLRSDDCTFRVPELELEVSTRAGAMTTVEGCLQHVGTSLRFLRLADDAPGEGASATGNIKMANVVDARVEALLDGVRNGTSTFQLILEDEHDASHIQVLENDSRVSFEVYLLDSDSEAADEEAHPAVLCGLTHVEPGVVLEAMYGEEWIPNCRVVSVNGSAVWVERADDPGDGRWHAGLDEVRGCEDPSCGCQQLLEMPGATLQASAAPDMEMLDYLNKFADHVEAQEGSISTQQKKQMNAQAQIAQDLDALDQMD</sequence>
<evidence type="ECO:0000256" key="1">
    <source>
        <dbReference type="ARBA" id="ARBA00008354"/>
    </source>
</evidence>
<evidence type="ECO:0000313" key="6">
    <source>
        <dbReference type="EMBL" id="GBG33766.1"/>
    </source>
</evidence>
<dbReference type="InterPro" id="IPR056180">
    <property type="entry name" value="ZPR1_jr_dom"/>
</dbReference>
<dbReference type="InterPro" id="IPR004457">
    <property type="entry name" value="Znf_ZPR1"/>
</dbReference>
<comment type="similarity">
    <text evidence="1">Belongs to the ZPR1 family.</text>
</comment>
<organism evidence="6 7">
    <name type="scientific">Hondaea fermentalgiana</name>
    <dbReference type="NCBI Taxonomy" id="2315210"/>
    <lineage>
        <taxon>Eukaryota</taxon>
        <taxon>Sar</taxon>
        <taxon>Stramenopiles</taxon>
        <taxon>Bigyra</taxon>
        <taxon>Labyrinthulomycetes</taxon>
        <taxon>Thraustochytrida</taxon>
        <taxon>Thraustochytriidae</taxon>
        <taxon>Hondaea</taxon>
    </lineage>
</organism>
<dbReference type="Gene3D" id="2.60.120.1040">
    <property type="entry name" value="ZPR1, A/B domain"/>
    <property type="match status" value="1"/>
</dbReference>
<comment type="caution">
    <text evidence="6">The sequence shown here is derived from an EMBL/GenBank/DDBJ whole genome shotgun (WGS) entry which is preliminary data.</text>
</comment>
<proteinExistence type="inferred from homology"/>
<dbReference type="OrthoDB" id="308464at2759"/>
<keyword evidence="7" id="KW-1185">Reference proteome</keyword>
<evidence type="ECO:0000256" key="4">
    <source>
        <dbReference type="ARBA" id="ARBA00022833"/>
    </source>
</evidence>
<protein>
    <submittedName>
        <fullName evidence="6">Zinc finger protein ZPR1</fullName>
    </submittedName>
</protein>
<dbReference type="AlphaFoldDB" id="A0A2R5GSA8"/>
<dbReference type="InterPro" id="IPR042452">
    <property type="entry name" value="ZPR1_Znf1/2"/>
</dbReference>
<dbReference type="EMBL" id="BEYU01000168">
    <property type="protein sequence ID" value="GBG33766.1"/>
    <property type="molecule type" value="Genomic_DNA"/>
</dbReference>
<evidence type="ECO:0000313" key="7">
    <source>
        <dbReference type="Proteomes" id="UP000241890"/>
    </source>
</evidence>
<gene>
    <name evidence="6" type="ORF">FCC1311_099892</name>
</gene>
<dbReference type="PANTHER" id="PTHR10876">
    <property type="entry name" value="ZINC FINGER PROTEIN ZPR1"/>
    <property type="match status" value="1"/>
</dbReference>
<dbReference type="SMART" id="SM00709">
    <property type="entry name" value="Zpr1"/>
    <property type="match status" value="1"/>
</dbReference>
<dbReference type="GO" id="GO:0008270">
    <property type="term" value="F:zinc ion binding"/>
    <property type="evidence" value="ECO:0007669"/>
    <property type="project" value="UniProtKB-KW"/>
</dbReference>
<keyword evidence="2" id="KW-0479">Metal-binding</keyword>
<dbReference type="Pfam" id="PF03367">
    <property type="entry name" value="Zn_ribbon_ZPR1"/>
    <property type="match status" value="1"/>
</dbReference>
<accession>A0A2R5GSA8</accession>
<keyword evidence="3" id="KW-0863">Zinc-finger</keyword>
<dbReference type="Gene3D" id="2.20.25.420">
    <property type="entry name" value="ZPR1, zinc finger domain"/>
    <property type="match status" value="1"/>
</dbReference>
<evidence type="ECO:0000256" key="3">
    <source>
        <dbReference type="ARBA" id="ARBA00022771"/>
    </source>
</evidence>
<dbReference type="GO" id="GO:0005634">
    <property type="term" value="C:nucleus"/>
    <property type="evidence" value="ECO:0007669"/>
    <property type="project" value="TreeGrafter"/>
</dbReference>
<dbReference type="InParanoid" id="A0A2R5GSA8"/>
<dbReference type="InterPro" id="IPR040141">
    <property type="entry name" value="ZPR1"/>
</dbReference>
<evidence type="ECO:0000256" key="2">
    <source>
        <dbReference type="ARBA" id="ARBA00022723"/>
    </source>
</evidence>
<dbReference type="Pfam" id="PF22794">
    <property type="entry name" value="jr-ZPR1"/>
    <property type="match status" value="1"/>
</dbReference>